<dbReference type="GO" id="GO:0004386">
    <property type="term" value="F:helicase activity"/>
    <property type="evidence" value="ECO:0007669"/>
    <property type="project" value="UniProtKB-KW"/>
</dbReference>
<comment type="caution">
    <text evidence="3">The sequence shown here is derived from an EMBL/GenBank/DDBJ whole genome shotgun (WGS) entry which is preliminary data.</text>
</comment>
<name>A0A078RBL0_PHOVU</name>
<dbReference type="Pfam" id="PF22548">
    <property type="entry name" value="AEP-TOTE"/>
    <property type="match status" value="1"/>
</dbReference>
<keyword evidence="3" id="KW-0347">Helicase</keyword>
<sequence>MEELQKKYDTLVRKYNALLAENEELQSILLQHGIAYSASEISDKEPIFSPVIFPSVNFTPDEKIALFSSFFKGRTDVFARRWFSRTTGKGGYQPVCTNEWRRGVCDKKRYKCSDCPNRNLAPLTSREIYRHLEGKDEYGCDVIGLYAVTPDNKCSFLCADFDDKNCTRGYKEDVLAFTAVCRNWGIPYSIERSRSGNGAHVWIFFEEPVAAGKARKLGNAILTEAMKRNGHITFNSYDRFFPNQDRMPEGGFGNLIALPLQGRARKMGNSVFVDENFLQFKNQWAYLYNVKKLNEHDLDMLLARHRQEDFGSLATSSETKPWVLPVSQDVTQKDFNGKLKIKKSDRLYIPLNSISEKVANHLKRIAAFKNPEFYSKQAMRISTYNIPRIICRADFTDDYLALPRGCEDAVTTMLESLGVAYEMIDETNHGKPVAVAFKGKERDEQLDAINSLMPYTNGVLAATTAFGKTVTAAALIARKKVSTLVLVHSKALLLQWHERLTDFLEIEFAEPATSRKRGRKKVFSPIGCLDSTSNTLHGVIDIALMQSCFENGEVRPFVREYGMVIVDECHHVSSITFENVLRHITAHHVYGLTATPIRKDGLQPIIFMQCGPIRFSADAKTQIQKQSFLRYLVPRFTSYRSVTENRQSFALLSQSLAESELRNTLIVEDVLNAVTAGRTPIILTGRTSHVKLLSEMLKPHIANVIQLTGEGTAKSKREVLQGLHDIPQNSPLVIVATGKYVGEGFDYPRLDTLFLALPISWKGLVAQYAGRLHRENEGKADVRIYDYIDIHEPVCESMYRKRLKGYSAIGYRVLSKDCQTLFDATEGLQSSPHEEQIFNGITFCHPFIKELKASRQSIVISSPKLYHMERNKFVNILKELQRDGIEVAILTLTENGQSDYLRRQGLFVKIVPELSLCSCVMDKSSVWYGSINILGYPTEEDNIIRIKDIRLAEEFLDVIYNNGNGK</sequence>
<dbReference type="CDD" id="cd09126">
    <property type="entry name" value="PLDc_C_DEXD_like"/>
    <property type="match status" value="1"/>
</dbReference>
<reference evidence="3 4" key="1">
    <citation type="submission" date="2014-04" db="EMBL/GenBank/DDBJ databases">
        <authorList>
            <person name="Sears C."/>
            <person name="Carroll K."/>
            <person name="Sack B.R."/>
            <person name="Qadri F."/>
            <person name="Myers L.L."/>
            <person name="Chung G.-T."/>
            <person name="Escheverria P."/>
            <person name="Fraser C.M."/>
            <person name="Sadzewicz L."/>
            <person name="Shefchek K.A."/>
            <person name="Tallon L."/>
            <person name="Das S.P."/>
            <person name="Daugherty S."/>
            <person name="Mongodin E.F."/>
        </authorList>
    </citation>
    <scope>NUCLEOTIDE SEQUENCE [LARGE SCALE GENOMIC DNA]</scope>
    <source>
        <strain evidence="4">3775 SL(B) 10 (iv)</strain>
    </source>
</reference>
<dbReference type="GO" id="GO:0005829">
    <property type="term" value="C:cytosol"/>
    <property type="evidence" value="ECO:0007669"/>
    <property type="project" value="TreeGrafter"/>
</dbReference>
<dbReference type="GO" id="GO:0005524">
    <property type="term" value="F:ATP binding"/>
    <property type="evidence" value="ECO:0007669"/>
    <property type="project" value="InterPro"/>
</dbReference>
<evidence type="ECO:0000256" key="1">
    <source>
        <dbReference type="SAM" id="Coils"/>
    </source>
</evidence>
<gene>
    <name evidence="3" type="ORF">M097_0892</name>
</gene>
<dbReference type="GO" id="GO:0003677">
    <property type="term" value="F:DNA binding"/>
    <property type="evidence" value="ECO:0007669"/>
    <property type="project" value="InterPro"/>
</dbReference>
<feature type="domain" description="Helicase ATP-binding" evidence="2">
    <location>
        <begin position="449"/>
        <end position="614"/>
    </location>
</feature>
<dbReference type="InterPro" id="IPR027417">
    <property type="entry name" value="P-loop_NTPase"/>
</dbReference>
<dbReference type="InterPro" id="IPR054347">
    <property type="entry name" value="TOTE_primase"/>
</dbReference>
<dbReference type="GO" id="GO:0016787">
    <property type="term" value="F:hydrolase activity"/>
    <property type="evidence" value="ECO:0007669"/>
    <property type="project" value="InterPro"/>
</dbReference>
<evidence type="ECO:0000313" key="4">
    <source>
        <dbReference type="Proteomes" id="UP000028134"/>
    </source>
</evidence>
<proteinExistence type="predicted"/>
<dbReference type="PATRIC" id="fig|1339350.3.peg.863"/>
<feature type="coiled-coil region" evidence="1">
    <location>
        <begin position="1"/>
        <end position="28"/>
    </location>
</feature>
<dbReference type="Pfam" id="PF04851">
    <property type="entry name" value="ResIII"/>
    <property type="match status" value="1"/>
</dbReference>
<dbReference type="AlphaFoldDB" id="A0A078RBL0"/>
<dbReference type="InterPro" id="IPR050742">
    <property type="entry name" value="Helicase_Restrict-Modif_Enz"/>
</dbReference>
<dbReference type="PANTHER" id="PTHR47396">
    <property type="entry name" value="TYPE I RESTRICTION ENZYME ECOKI R PROTEIN"/>
    <property type="match status" value="1"/>
</dbReference>
<dbReference type="Proteomes" id="UP000028134">
    <property type="component" value="Unassembled WGS sequence"/>
</dbReference>
<keyword evidence="3" id="KW-0547">Nucleotide-binding</keyword>
<dbReference type="SMART" id="SM00487">
    <property type="entry name" value="DEXDc"/>
    <property type="match status" value="1"/>
</dbReference>
<protein>
    <submittedName>
        <fullName evidence="3">DEAD/DEAH box helicase family protein</fullName>
    </submittedName>
</protein>
<dbReference type="RefSeq" id="WP_032944721.1">
    <property type="nucleotide sequence ID" value="NZ_JNHI01000003.1"/>
</dbReference>
<dbReference type="PROSITE" id="PS51192">
    <property type="entry name" value="HELICASE_ATP_BIND_1"/>
    <property type="match status" value="1"/>
</dbReference>
<organism evidence="3 4">
    <name type="scientific">Phocaeicola vulgatus str. 3775 SL</name>
    <name type="common">B</name>
    <name type="synonym">iv</name>
    <dbReference type="NCBI Taxonomy" id="1339350"/>
    <lineage>
        <taxon>Bacteria</taxon>
        <taxon>Pseudomonadati</taxon>
        <taxon>Bacteroidota</taxon>
        <taxon>Bacteroidia</taxon>
        <taxon>Bacteroidales</taxon>
        <taxon>Bacteroidaceae</taxon>
        <taxon>Phocaeicola</taxon>
    </lineage>
</organism>
<dbReference type="InterPro" id="IPR014001">
    <property type="entry name" value="Helicase_ATP-bd"/>
</dbReference>
<dbReference type="Gene3D" id="3.40.50.300">
    <property type="entry name" value="P-loop containing nucleotide triphosphate hydrolases"/>
    <property type="match status" value="2"/>
</dbReference>
<keyword evidence="3" id="KW-0067">ATP-binding</keyword>
<dbReference type="CDD" id="cd17926">
    <property type="entry name" value="DEXHc_RE"/>
    <property type="match status" value="1"/>
</dbReference>
<dbReference type="CDD" id="cd18785">
    <property type="entry name" value="SF2_C"/>
    <property type="match status" value="1"/>
</dbReference>
<evidence type="ECO:0000259" key="2">
    <source>
        <dbReference type="PROSITE" id="PS51192"/>
    </source>
</evidence>
<dbReference type="EMBL" id="JNHI01000003">
    <property type="protein sequence ID" value="KDS32690.1"/>
    <property type="molecule type" value="Genomic_DNA"/>
</dbReference>
<keyword evidence="3" id="KW-0378">Hydrolase</keyword>
<dbReference type="InterPro" id="IPR006935">
    <property type="entry name" value="Helicase/UvrB_N"/>
</dbReference>
<evidence type="ECO:0000313" key="3">
    <source>
        <dbReference type="EMBL" id="KDS32690.1"/>
    </source>
</evidence>
<accession>A0A078RBL0</accession>
<dbReference type="SUPFAM" id="SSF52540">
    <property type="entry name" value="P-loop containing nucleoside triphosphate hydrolases"/>
    <property type="match status" value="2"/>
</dbReference>
<keyword evidence="1" id="KW-0175">Coiled coil</keyword>
<dbReference type="PANTHER" id="PTHR47396:SF1">
    <property type="entry name" value="ATP-DEPENDENT HELICASE IRC3-RELATED"/>
    <property type="match status" value="1"/>
</dbReference>